<keyword evidence="1" id="KW-0811">Translocation</keyword>
<reference evidence="4" key="1">
    <citation type="submission" date="2016-07" db="EMBL/GenBank/DDBJ databases">
        <title>De novo transcriptome assembly of four accessions of the metal hyperaccumulator plant Noccaea caerulescens.</title>
        <authorList>
            <person name="Blande D."/>
            <person name="Halimaa P."/>
            <person name="Tervahauta A.I."/>
            <person name="Aarts M.G."/>
            <person name="Karenlampi S.O."/>
        </authorList>
    </citation>
    <scope>NUCLEOTIDE SEQUENCE</scope>
</reference>
<keyword evidence="1" id="KW-0813">Transport</keyword>
<dbReference type="PANTHER" id="PTHR12210">
    <property type="entry name" value="DULLARD PROTEIN PHOSPHATASE"/>
    <property type="match status" value="1"/>
</dbReference>
<keyword evidence="1" id="KW-0809">Transit peptide</keyword>
<keyword evidence="1" id="KW-0653">Protein transport</keyword>
<protein>
    <recommendedName>
        <fullName evidence="1">Mitochondrial import inner membrane translocase subunit TIM50</fullName>
    </recommendedName>
</protein>
<dbReference type="GO" id="GO:0005744">
    <property type="term" value="C:TIM23 mitochondrial import inner membrane translocase complex"/>
    <property type="evidence" value="ECO:0007669"/>
    <property type="project" value="UniProtKB-UniRule"/>
</dbReference>
<dbReference type="PROSITE" id="PS50969">
    <property type="entry name" value="FCP1"/>
    <property type="match status" value="1"/>
</dbReference>
<comment type="subunit">
    <text evidence="1">Component of the TIM23 complex.</text>
</comment>
<dbReference type="GO" id="GO:0015031">
    <property type="term" value="P:protein transport"/>
    <property type="evidence" value="ECO:0007669"/>
    <property type="project" value="UniProtKB-KW"/>
</dbReference>
<name>A0A1J3FVR8_NOCCA</name>
<gene>
    <name evidence="4" type="ORF">LC_TR12054_c0_g1_i1_g.42077</name>
    <name evidence="5" type="ORF">LE_TR10411_c0_g1_i1_g.34950</name>
</gene>
<evidence type="ECO:0000256" key="1">
    <source>
        <dbReference type="RuleBase" id="RU365079"/>
    </source>
</evidence>
<dbReference type="InterPro" id="IPR036412">
    <property type="entry name" value="HAD-like_sf"/>
</dbReference>
<evidence type="ECO:0000313" key="4">
    <source>
        <dbReference type="EMBL" id="JAU48161.1"/>
    </source>
</evidence>
<comment type="similarity">
    <text evidence="1">Belongs to the TIM50 family.</text>
</comment>
<keyword evidence="1" id="KW-0496">Mitochondrion</keyword>
<sequence length="386" mass="43546">MAHPGDTCVYVKTNLDTRIAISIHSEATVSQFKEIFCREHKENWPEFGDIQITAVKVEQGDKLYRIVDSMIWSVLFQGIRGDRHINVEVENGDLVTIQADAPSVSTDTESNWQQSVGAPFQLTQPSEDKTKKRKRESDKEKESCGDDKTGDIDVNKDDDVGALSRCSCEAQGTKKLLVFDLNGILADLLGSRAESAPDGISNRPVFIRPFVASFLDFCFERFNVGIWSSRRVKLKYITNLVMGNQAKDLVFGFGQDMCITTEFKTLENTAKPLFLKDLRRVWNHLGACSTCGKRKYDESNTLLVDDSPEKALCNPPHTGIFPHPYKYTDHVDCALGPNGELRKYLERLVDAENVQKFVAENPIGQSAIAETHESWEFYSKVIEKYK</sequence>
<dbReference type="InterPro" id="IPR050365">
    <property type="entry name" value="TIM50"/>
</dbReference>
<feature type="compositionally biased region" description="Polar residues" evidence="2">
    <location>
        <begin position="105"/>
        <end position="125"/>
    </location>
</feature>
<dbReference type="InterPro" id="IPR023214">
    <property type="entry name" value="HAD_sf"/>
</dbReference>
<dbReference type="EMBL" id="GEVK01004671">
    <property type="protein sequence ID" value="JAU48161.1"/>
    <property type="molecule type" value="Transcribed_RNA"/>
</dbReference>
<dbReference type="EMBL" id="GEVL01011867">
    <property type="protein sequence ID" value="JAU65474.1"/>
    <property type="molecule type" value="Transcribed_RNA"/>
</dbReference>
<dbReference type="AlphaFoldDB" id="A0A1J3FVR8"/>
<evidence type="ECO:0000256" key="2">
    <source>
        <dbReference type="SAM" id="MobiDB-lite"/>
    </source>
</evidence>
<comment type="function">
    <text evidence="1">Essential component of the TIM23 complex, a complex that mediates the translocation of transit peptide-containing proteins across the mitochondrial inner membrane.</text>
</comment>
<dbReference type="Gene3D" id="3.40.50.1000">
    <property type="entry name" value="HAD superfamily/HAD-like"/>
    <property type="match status" value="1"/>
</dbReference>
<evidence type="ECO:0000259" key="3">
    <source>
        <dbReference type="PROSITE" id="PS50969"/>
    </source>
</evidence>
<proteinExistence type="inferred from homology"/>
<dbReference type="Pfam" id="PF03031">
    <property type="entry name" value="NIF"/>
    <property type="match status" value="1"/>
</dbReference>
<dbReference type="InterPro" id="IPR004274">
    <property type="entry name" value="FCP1_dom"/>
</dbReference>
<dbReference type="SMART" id="SM00577">
    <property type="entry name" value="CPDc"/>
    <property type="match status" value="1"/>
</dbReference>
<accession>A0A1J3FVR8</accession>
<feature type="domain" description="FCP1 homology" evidence="3">
    <location>
        <begin position="170"/>
        <end position="348"/>
    </location>
</feature>
<comment type="subcellular location">
    <subcellularLocation>
        <location evidence="1">Mitochondrion inner membrane</location>
        <topology evidence="1">Single-pass membrane protein</topology>
    </subcellularLocation>
</comment>
<organism evidence="4">
    <name type="scientific">Noccaea caerulescens</name>
    <name type="common">Alpine penny-cress</name>
    <name type="synonym">Thlaspi caerulescens</name>
    <dbReference type="NCBI Taxonomy" id="107243"/>
    <lineage>
        <taxon>Eukaryota</taxon>
        <taxon>Viridiplantae</taxon>
        <taxon>Streptophyta</taxon>
        <taxon>Embryophyta</taxon>
        <taxon>Tracheophyta</taxon>
        <taxon>Spermatophyta</taxon>
        <taxon>Magnoliopsida</taxon>
        <taxon>eudicotyledons</taxon>
        <taxon>Gunneridae</taxon>
        <taxon>Pentapetalae</taxon>
        <taxon>rosids</taxon>
        <taxon>malvids</taxon>
        <taxon>Brassicales</taxon>
        <taxon>Brassicaceae</taxon>
        <taxon>Coluteocarpeae</taxon>
        <taxon>Noccaea</taxon>
    </lineage>
</organism>
<dbReference type="SUPFAM" id="SSF56784">
    <property type="entry name" value="HAD-like"/>
    <property type="match status" value="1"/>
</dbReference>
<feature type="region of interest" description="Disordered" evidence="2">
    <location>
        <begin position="105"/>
        <end position="151"/>
    </location>
</feature>
<evidence type="ECO:0000313" key="5">
    <source>
        <dbReference type="EMBL" id="JAU65474.1"/>
    </source>
</evidence>
<feature type="compositionally biased region" description="Basic and acidic residues" evidence="2">
    <location>
        <begin position="126"/>
        <end position="151"/>
    </location>
</feature>